<evidence type="ECO:0000256" key="1">
    <source>
        <dbReference type="SAM" id="MobiDB-lite"/>
    </source>
</evidence>
<keyword evidence="3" id="KW-1185">Reference proteome</keyword>
<feature type="region of interest" description="Disordered" evidence="1">
    <location>
        <begin position="301"/>
        <end position="405"/>
    </location>
</feature>
<dbReference type="Proteomes" id="UP000147540">
    <property type="component" value="Segment"/>
</dbReference>
<dbReference type="Gene3D" id="3.70.10.10">
    <property type="match status" value="1"/>
</dbReference>
<organism evidence="2 3">
    <name type="scientific">macacine gammaherpesvirus 10</name>
    <dbReference type="NCBI Taxonomy" id="2560569"/>
    <lineage>
        <taxon>Viruses</taxon>
        <taxon>Duplodnaviria</taxon>
        <taxon>Heunggongvirae</taxon>
        <taxon>Peploviricota</taxon>
        <taxon>Herviviricetes</taxon>
        <taxon>Herpesvirales</taxon>
        <taxon>Orthoherpesviridae</taxon>
        <taxon>Gammaherpesvirinae</taxon>
        <taxon>Lymphocryptovirus</taxon>
        <taxon>Lymphocryptovirus macacinegamma10</taxon>
    </lineage>
</organism>
<dbReference type="InterPro" id="IPR007013">
    <property type="entry name" value="DNA_pol_proc_fac_herpes"/>
</dbReference>
<evidence type="ECO:0000313" key="3">
    <source>
        <dbReference type="Proteomes" id="UP000147540"/>
    </source>
</evidence>
<dbReference type="RefSeq" id="YP_010084650.1">
    <property type="nucleotide sequence ID" value="NC_055142.1"/>
</dbReference>
<dbReference type="KEGG" id="vg:65099647"/>
<gene>
    <name evidence="2" type="primary">BMRF1</name>
</gene>
<sequence length="405" mass="43477">METTQTLRFKTKALAVLSKCYDHAQTHLKGGVLQVNLLSVSYGGFPRLAAVANAGTAGLISFEVSPDAVAEWQDHQGSEEAPAALSFRNLAYGRTCVLGKELFGSAVQQASLQFYKRSQGGLRPEFVKLTMDYDDNVSKSHHTCALMPYMPPATDRLRNEHLIGQVLLMPKTAASLQKWARRHGTGGVKVTLNPDLYVTTYTSGEACLTLDYKPLSVGPSEAFTGPVIKAQDTGAVEAHVTCSVAADSLAAALGLCRIPAVSVPILRFYRSGIIAVAAGLLASAGDLPLELSVILFNHDSEEADTSTPTEPEAKSPAPQPLGAELHQRPRHTVSPSPSPPPPPRTPTWESPVRPETPPPPAKSSHSNAAPERPLAVQLARKRTSSEARQKQKHPKKVKQAFNPLI</sequence>
<name>A0A0S0BVW4_9GAMA</name>
<reference evidence="2 3" key="1">
    <citation type="journal article" date="2015" name="Virology">
        <title>The genomic sequence of lymphocryptovirus from cynomolgus macaque.</title>
        <authorList>
            <person name="Kamperschroer C."/>
            <person name="Gosink M.M."/>
            <person name="Kumpf S.W."/>
            <person name="O'Donnell L.M."/>
            <person name="Tartaro K.R."/>
        </authorList>
    </citation>
    <scope>NUCLEOTIDE SEQUENCE [LARGE SCALE GENOMIC DNA]</scope>
    <source>
        <strain evidence="2">Pfe-lcl-E3</strain>
    </source>
</reference>
<protein>
    <submittedName>
        <fullName evidence="2">BMRF1</fullName>
    </submittedName>
</protein>
<dbReference type="EMBL" id="KP676001">
    <property type="protein sequence ID" value="ALF03223.1"/>
    <property type="molecule type" value="Genomic_DNA"/>
</dbReference>
<dbReference type="Pfam" id="PF04929">
    <property type="entry name" value="Herpes_DNAp_acc"/>
    <property type="match status" value="1"/>
</dbReference>
<feature type="compositionally biased region" description="Pro residues" evidence="1">
    <location>
        <begin position="336"/>
        <end position="345"/>
    </location>
</feature>
<dbReference type="GeneID" id="65099647"/>
<evidence type="ECO:0000313" key="2">
    <source>
        <dbReference type="EMBL" id="ALF03223.1"/>
    </source>
</evidence>
<accession>A0A0S0BVW4</accession>
<proteinExistence type="predicted"/>